<dbReference type="EMBL" id="CAACVJ010000247">
    <property type="protein sequence ID" value="VEP15280.1"/>
    <property type="molecule type" value="Genomic_DNA"/>
</dbReference>
<accession>A0A563VV43</accession>
<protein>
    <submittedName>
        <fullName evidence="2">Uncharacterized protein</fullName>
    </submittedName>
</protein>
<feature type="region of interest" description="Disordered" evidence="1">
    <location>
        <begin position="1"/>
        <end position="47"/>
    </location>
</feature>
<dbReference type="Proteomes" id="UP000320055">
    <property type="component" value="Unassembled WGS sequence"/>
</dbReference>
<proteinExistence type="predicted"/>
<evidence type="ECO:0000313" key="2">
    <source>
        <dbReference type="EMBL" id="VEP15280.1"/>
    </source>
</evidence>
<sequence length="47" mass="5312">MGTPTSPPKTRGKYSGWKQGRKGRKRKTYPISKKSYSRAKKAKKEAA</sequence>
<evidence type="ECO:0000256" key="1">
    <source>
        <dbReference type="SAM" id="MobiDB-lite"/>
    </source>
</evidence>
<keyword evidence="3" id="KW-1185">Reference proteome</keyword>
<name>A0A563VV43_9CYAN</name>
<feature type="compositionally biased region" description="Basic residues" evidence="1">
    <location>
        <begin position="19"/>
        <end position="28"/>
    </location>
</feature>
<reference evidence="2 3" key="1">
    <citation type="submission" date="2019-01" db="EMBL/GenBank/DDBJ databases">
        <authorList>
            <person name="Brito A."/>
        </authorList>
    </citation>
    <scope>NUCLEOTIDE SEQUENCE [LARGE SCALE GENOMIC DNA]</scope>
    <source>
        <strain evidence="2">1</strain>
    </source>
</reference>
<organism evidence="2 3">
    <name type="scientific">Hyella patelloides LEGE 07179</name>
    <dbReference type="NCBI Taxonomy" id="945734"/>
    <lineage>
        <taxon>Bacteria</taxon>
        <taxon>Bacillati</taxon>
        <taxon>Cyanobacteriota</taxon>
        <taxon>Cyanophyceae</taxon>
        <taxon>Pleurocapsales</taxon>
        <taxon>Hyellaceae</taxon>
        <taxon>Hyella</taxon>
    </lineage>
</organism>
<dbReference type="AlphaFoldDB" id="A0A563VV43"/>
<feature type="compositionally biased region" description="Basic residues" evidence="1">
    <location>
        <begin position="35"/>
        <end position="47"/>
    </location>
</feature>
<gene>
    <name evidence="2" type="ORF">H1P_3200002</name>
</gene>
<evidence type="ECO:0000313" key="3">
    <source>
        <dbReference type="Proteomes" id="UP000320055"/>
    </source>
</evidence>